<evidence type="ECO:0000256" key="1">
    <source>
        <dbReference type="ARBA" id="ARBA00004308"/>
    </source>
</evidence>
<keyword evidence="7" id="KW-1185">Reference proteome</keyword>
<comment type="subcellular location">
    <subcellularLocation>
        <location evidence="1">Endomembrane system</location>
    </subcellularLocation>
</comment>
<evidence type="ECO:0000256" key="2">
    <source>
        <dbReference type="ARBA" id="ARBA00022448"/>
    </source>
</evidence>
<dbReference type="GO" id="GO:0005524">
    <property type="term" value="F:ATP binding"/>
    <property type="evidence" value="ECO:0007669"/>
    <property type="project" value="UniProtKB-KW"/>
</dbReference>
<keyword evidence="6" id="KW-0547">Nucleotide-binding</keyword>
<keyword evidence="4" id="KW-0997">Cell inner membrane</keyword>
<proteinExistence type="predicted"/>
<keyword evidence="3" id="KW-1003">Cell membrane</keyword>
<dbReference type="EMBL" id="JAUSWH010000003">
    <property type="protein sequence ID" value="MDQ0455002.1"/>
    <property type="molecule type" value="Genomic_DNA"/>
</dbReference>
<gene>
    <name evidence="6" type="ORF">QO005_001332</name>
</gene>
<name>A0ABU0IBC3_9HYPH</name>
<protein>
    <submittedName>
        <fullName evidence="6">NitT/TauT family transport system ATP-binding protein</fullName>
    </submittedName>
</protein>
<dbReference type="Gene3D" id="3.40.190.10">
    <property type="entry name" value="Periplasmic binding protein-like II"/>
    <property type="match status" value="2"/>
</dbReference>
<comment type="caution">
    <text evidence="6">The sequence shown here is derived from an EMBL/GenBank/DDBJ whole genome shotgun (WGS) entry which is preliminary data.</text>
</comment>
<evidence type="ECO:0000256" key="3">
    <source>
        <dbReference type="ARBA" id="ARBA00022475"/>
    </source>
</evidence>
<keyword evidence="5" id="KW-0472">Membrane</keyword>
<reference evidence="6 7" key="1">
    <citation type="submission" date="2023-07" db="EMBL/GenBank/DDBJ databases">
        <title>Genomic Encyclopedia of Type Strains, Phase IV (KMG-IV): sequencing the most valuable type-strain genomes for metagenomic binning, comparative biology and taxonomic classification.</title>
        <authorList>
            <person name="Goeker M."/>
        </authorList>
    </citation>
    <scope>NUCLEOTIDE SEQUENCE [LARGE SCALE GENOMIC DNA]</scope>
    <source>
        <strain evidence="6 7">DSM 100301</strain>
    </source>
</reference>
<dbReference type="CDD" id="cd13553">
    <property type="entry name" value="PBP2_NrtA_CpmA_like"/>
    <property type="match status" value="1"/>
</dbReference>
<evidence type="ECO:0000256" key="5">
    <source>
        <dbReference type="ARBA" id="ARBA00023136"/>
    </source>
</evidence>
<evidence type="ECO:0000313" key="7">
    <source>
        <dbReference type="Proteomes" id="UP001235269"/>
    </source>
</evidence>
<evidence type="ECO:0000256" key="4">
    <source>
        <dbReference type="ARBA" id="ARBA00022519"/>
    </source>
</evidence>
<dbReference type="PANTHER" id="PTHR30024">
    <property type="entry name" value="ALIPHATIC SULFONATES-BINDING PROTEIN-RELATED"/>
    <property type="match status" value="1"/>
</dbReference>
<accession>A0ABU0IBC3</accession>
<dbReference type="RefSeq" id="WP_307157204.1">
    <property type="nucleotide sequence ID" value="NZ_JAUSWH010000003.1"/>
</dbReference>
<evidence type="ECO:0000313" key="6">
    <source>
        <dbReference type="EMBL" id="MDQ0455002.1"/>
    </source>
</evidence>
<dbReference type="InterPro" id="IPR044527">
    <property type="entry name" value="NrtA/CpmA_ABC-bd_dom"/>
</dbReference>
<dbReference type="SUPFAM" id="SSF53850">
    <property type="entry name" value="Periplasmic binding protein-like II"/>
    <property type="match status" value="1"/>
</dbReference>
<sequence>MAERQQITLGYVPLIDSAALIIAREKGFAGDEGIDLRLKREISWQTIRDRVAVGHFEGALMQAPMPVAAALGLDPVPSALMTPLVLSLGGGGIAVSKPLYHAMLDEGLSLADLQPERVGTAFKTVTDKRRRRTLPPLRLAVAHIHSSQAYQLLYWLAACDIRPGRDVELVELPSLLMVDALATDKIDGFTASEPWLSVAVDRDIGRLALADSMIWQGGPDKVLGLSASWAEAHPQATDALLRACYRAGEWCANPANLEELAAILSAPHHLGVEARLITPSLTGQLSLAPGVHAFIADFLVLDPPLTGFPWQSYGLWFYTQMIRWGHARFDPGAVQGVRDCYRTDLYRRALRPIFAPLPQGDLRREDYNERHGAGFFDARVFDPEAFEAYLENP</sequence>
<dbReference type="Proteomes" id="UP001235269">
    <property type="component" value="Unassembled WGS sequence"/>
</dbReference>
<organism evidence="6 7">
    <name type="scientific">Rhizobium paknamense</name>
    <dbReference type="NCBI Taxonomy" id="1206817"/>
    <lineage>
        <taxon>Bacteria</taxon>
        <taxon>Pseudomonadati</taxon>
        <taxon>Pseudomonadota</taxon>
        <taxon>Alphaproteobacteria</taxon>
        <taxon>Hyphomicrobiales</taxon>
        <taxon>Rhizobiaceae</taxon>
        <taxon>Rhizobium/Agrobacterium group</taxon>
        <taxon>Rhizobium</taxon>
    </lineage>
</organism>
<keyword evidence="2" id="KW-0813">Transport</keyword>
<dbReference type="PANTHER" id="PTHR30024:SF43">
    <property type="entry name" value="BLL4572 PROTEIN"/>
    <property type="match status" value="1"/>
</dbReference>
<keyword evidence="6" id="KW-0067">ATP-binding</keyword>
<dbReference type="Pfam" id="PF13379">
    <property type="entry name" value="NMT1_2"/>
    <property type="match status" value="1"/>
</dbReference>